<evidence type="ECO:0000313" key="2">
    <source>
        <dbReference type="Proteomes" id="UP000189703"/>
    </source>
</evidence>
<dbReference type="RefSeq" id="XP_010275900.1">
    <property type="nucleotide sequence ID" value="XM_010277598.2"/>
</dbReference>
<dbReference type="GeneID" id="104610806"/>
<dbReference type="Proteomes" id="UP000189703">
    <property type="component" value="Unplaced"/>
</dbReference>
<dbReference type="SUPFAM" id="SSF46565">
    <property type="entry name" value="Chaperone J-domain"/>
    <property type="match status" value="1"/>
</dbReference>
<sequence length="510" mass="57572">MDESWRMRMGFNVPRRRSTEETSADRLRRSYSGIGSSHSDTLDPEDFNDVFGGPPRTIFSRQFSGSFSNRVDYFYEEIFQSPEFVTPANRGRNLPVFRIPTSRRGTGGAGVGISRRTDGFYDDIFGSDEDRRPRSRSKSKPTSKSKSKSNSSSVLSSEDLSPLRPSIAEDIVFSSFASKLRPINVRCQRNSPSAMIEEQQKKPGTSATPSTHLSYTDFQYTEQDFTDTLKSSNFGFSRRVSSPETIVSVEPKSYQSIKVSVDDLETDSPSSVVSSLCQGPDAEARIQGKLFQDEVEHEDEEIVSSYVIEITSDKREGTGDSVAIDEAIAWAKEKFFSQRTEDSEGGNRQENFGHKERGSSVERGGRRNSLECLDQQMDGNERIQPLVSEEEPTKWTESGENQQFQSDTEMEQLEEEVRLWAAGKEGNIRLLLSTLHHILWPNSGWQAIPLIELRDASQVKKAYQKVRLCLHPDKLQQRGITFPQKYVAEKAFAILQDAWTSFISQDVSFG</sequence>
<evidence type="ECO:0000313" key="3">
    <source>
        <dbReference type="RefSeq" id="XP_010275900.1"/>
    </source>
</evidence>
<name>A0A1U8BH23_NELNU</name>
<dbReference type="KEGG" id="nnu:104610806"/>
<dbReference type="FunFam" id="1.10.287.110:FF:000043">
    <property type="entry name" value="J-domain protein required for chloroplast accumulation response 1"/>
    <property type="match status" value="1"/>
</dbReference>
<dbReference type="GO" id="GO:0031982">
    <property type="term" value="C:vesicle"/>
    <property type="evidence" value="ECO:0000318"/>
    <property type="project" value="GO_Central"/>
</dbReference>
<dbReference type="STRING" id="4432.A0A1U8BH23"/>
<feature type="compositionally biased region" description="Low complexity" evidence="1">
    <location>
        <begin position="148"/>
        <end position="160"/>
    </location>
</feature>
<dbReference type="OrthoDB" id="1717591at2759"/>
<reference evidence="3" key="1">
    <citation type="submission" date="2025-08" db="UniProtKB">
        <authorList>
            <consortium name="RefSeq"/>
        </authorList>
    </citation>
    <scope>IDENTIFICATION</scope>
</reference>
<dbReference type="GO" id="GO:0072583">
    <property type="term" value="P:clathrin-dependent endocytosis"/>
    <property type="evidence" value="ECO:0000318"/>
    <property type="project" value="GO_Central"/>
</dbReference>
<dbReference type="InterPro" id="IPR036869">
    <property type="entry name" value="J_dom_sf"/>
</dbReference>
<feature type="compositionally biased region" description="Basic and acidic residues" evidence="1">
    <location>
        <begin position="17"/>
        <end position="28"/>
    </location>
</feature>
<feature type="region of interest" description="Disordered" evidence="1">
    <location>
        <begin position="191"/>
        <end position="211"/>
    </location>
</feature>
<dbReference type="InterPro" id="IPR001623">
    <property type="entry name" value="DnaJ_domain"/>
</dbReference>
<dbReference type="GO" id="GO:0072318">
    <property type="term" value="P:clathrin coat disassembly"/>
    <property type="evidence" value="ECO:0000318"/>
    <property type="project" value="GO_Central"/>
</dbReference>
<feature type="compositionally biased region" description="Basic and acidic residues" evidence="1">
    <location>
        <begin position="338"/>
        <end position="369"/>
    </location>
</feature>
<protein>
    <submittedName>
        <fullName evidence="3">Uncharacterized protein LOC104610806</fullName>
    </submittedName>
</protein>
<accession>A0A1U8BH23</accession>
<feature type="region of interest" description="Disordered" evidence="1">
    <location>
        <begin position="122"/>
        <end position="160"/>
    </location>
</feature>
<dbReference type="PANTHER" id="PTHR23172:SF69">
    <property type="entry name" value="CHAPERONE DNAJ-DOMAIN SUPERFAMILY PROTEIN"/>
    <property type="match status" value="1"/>
</dbReference>
<dbReference type="AlphaFoldDB" id="A0A1U8BH23"/>
<organism evidence="2 3">
    <name type="scientific">Nelumbo nucifera</name>
    <name type="common">Sacred lotus</name>
    <dbReference type="NCBI Taxonomy" id="4432"/>
    <lineage>
        <taxon>Eukaryota</taxon>
        <taxon>Viridiplantae</taxon>
        <taxon>Streptophyta</taxon>
        <taxon>Embryophyta</taxon>
        <taxon>Tracheophyta</taxon>
        <taxon>Spermatophyta</taxon>
        <taxon>Magnoliopsida</taxon>
        <taxon>Proteales</taxon>
        <taxon>Nelumbonaceae</taxon>
        <taxon>Nelumbo</taxon>
    </lineage>
</organism>
<dbReference type="InParanoid" id="A0A1U8BH23"/>
<dbReference type="GO" id="GO:0030276">
    <property type="term" value="F:clathrin binding"/>
    <property type="evidence" value="ECO:0000318"/>
    <property type="project" value="GO_Central"/>
</dbReference>
<dbReference type="GO" id="GO:0005737">
    <property type="term" value="C:cytoplasm"/>
    <property type="evidence" value="ECO:0000318"/>
    <property type="project" value="GO_Central"/>
</dbReference>
<feature type="region of interest" description="Disordered" evidence="1">
    <location>
        <begin position="338"/>
        <end position="407"/>
    </location>
</feature>
<feature type="compositionally biased region" description="Polar residues" evidence="1">
    <location>
        <begin position="202"/>
        <end position="211"/>
    </location>
</feature>
<evidence type="ECO:0000256" key="1">
    <source>
        <dbReference type="SAM" id="MobiDB-lite"/>
    </source>
</evidence>
<dbReference type="PANTHER" id="PTHR23172">
    <property type="entry name" value="AUXILIN/CYCLIN G-ASSOCIATED KINASE-RELATED"/>
    <property type="match status" value="1"/>
</dbReference>
<dbReference type="OMA" id="HHILWPE"/>
<dbReference type="Gene3D" id="1.10.287.110">
    <property type="entry name" value="DnaJ domain"/>
    <property type="match status" value="1"/>
</dbReference>
<dbReference type="FunCoup" id="A0A1U8BH23">
    <property type="interactions" value="51"/>
</dbReference>
<feature type="compositionally biased region" description="Basic residues" evidence="1">
    <location>
        <begin position="133"/>
        <end position="147"/>
    </location>
</feature>
<feature type="compositionally biased region" description="Polar residues" evidence="1">
    <location>
        <begin position="395"/>
        <end position="407"/>
    </location>
</feature>
<dbReference type="CDD" id="cd06257">
    <property type="entry name" value="DnaJ"/>
    <property type="match status" value="1"/>
</dbReference>
<gene>
    <name evidence="3" type="primary">LOC104610806</name>
</gene>
<proteinExistence type="predicted"/>
<feature type="region of interest" description="Disordered" evidence="1">
    <location>
        <begin position="16"/>
        <end position="40"/>
    </location>
</feature>
<dbReference type="eggNOG" id="KOG0431">
    <property type="taxonomic scope" value="Eukaryota"/>
</dbReference>
<keyword evidence="2" id="KW-1185">Reference proteome</keyword>